<name>A0A9D1WS22_9FIRM</name>
<comment type="caution">
    <text evidence="2">The sequence shown here is derived from an EMBL/GenBank/DDBJ whole genome shotgun (WGS) entry which is preliminary data.</text>
</comment>
<evidence type="ECO:0000259" key="1">
    <source>
        <dbReference type="Pfam" id="PF09951"/>
    </source>
</evidence>
<reference evidence="2" key="1">
    <citation type="journal article" date="2021" name="PeerJ">
        <title>Extensive microbial diversity within the chicken gut microbiome revealed by metagenomics and culture.</title>
        <authorList>
            <person name="Gilroy R."/>
            <person name="Ravi A."/>
            <person name="Getino M."/>
            <person name="Pursley I."/>
            <person name="Horton D.L."/>
            <person name="Alikhan N.F."/>
            <person name="Baker D."/>
            <person name="Gharbi K."/>
            <person name="Hall N."/>
            <person name="Watson M."/>
            <person name="Adriaenssens E.M."/>
            <person name="Foster-Nyarko E."/>
            <person name="Jarju S."/>
            <person name="Secka A."/>
            <person name="Antonio M."/>
            <person name="Oren A."/>
            <person name="Chaudhuri R.R."/>
            <person name="La Ragione R."/>
            <person name="Hildebrand F."/>
            <person name="Pallen M.J."/>
        </authorList>
    </citation>
    <scope>NUCLEOTIDE SEQUENCE</scope>
    <source>
        <strain evidence="2">CHK188-5543</strain>
    </source>
</reference>
<evidence type="ECO:0000313" key="2">
    <source>
        <dbReference type="EMBL" id="HIX65857.1"/>
    </source>
</evidence>
<accession>A0A9D1WS22</accession>
<feature type="domain" description="Immunity protein Imm33" evidence="1">
    <location>
        <begin position="166"/>
        <end position="244"/>
    </location>
</feature>
<dbReference type="Proteomes" id="UP000886800">
    <property type="component" value="Unassembled WGS sequence"/>
</dbReference>
<sequence>MNRILGELCAIANRERARWLPKVTDRDLEKGGALFYMNGQNGTEFDWYVNDRLPAFMVFYNDKANLGAVKLHLDCGGRVEVFLYGEQGKKCLTQERFLVEATVQELLELAVLLWCEADDKRLWDAGVEALHTDGAPAPGAVAQFQSHRLHYVAMRSRRLLLSRNALVSKKLLEEGWKVGYMERLDPHDEGDSGWFFASGTEEEGYLDDCRNLLLLPVGAVWQRLDPDIFPYLDRPVGTRLIRTAPDRFEVDRLDQEIYTLKR</sequence>
<proteinExistence type="predicted"/>
<protein>
    <submittedName>
        <fullName evidence="2">DUF2185 domain-containing protein</fullName>
    </submittedName>
</protein>
<reference evidence="2" key="2">
    <citation type="submission" date="2021-04" db="EMBL/GenBank/DDBJ databases">
        <authorList>
            <person name="Gilroy R."/>
        </authorList>
    </citation>
    <scope>NUCLEOTIDE SEQUENCE</scope>
    <source>
        <strain evidence="2">CHK188-5543</strain>
    </source>
</reference>
<organism evidence="2 3">
    <name type="scientific">Candidatus Anaerotruncus excrementipullorum</name>
    <dbReference type="NCBI Taxonomy" id="2838465"/>
    <lineage>
        <taxon>Bacteria</taxon>
        <taxon>Bacillati</taxon>
        <taxon>Bacillota</taxon>
        <taxon>Clostridia</taxon>
        <taxon>Eubacteriales</taxon>
        <taxon>Oscillospiraceae</taxon>
        <taxon>Anaerotruncus</taxon>
    </lineage>
</organism>
<dbReference type="AlphaFoldDB" id="A0A9D1WS22"/>
<dbReference type="Pfam" id="PF09951">
    <property type="entry name" value="Imm33"/>
    <property type="match status" value="1"/>
</dbReference>
<dbReference type="EMBL" id="DXES01000137">
    <property type="protein sequence ID" value="HIX65857.1"/>
    <property type="molecule type" value="Genomic_DNA"/>
</dbReference>
<dbReference type="InterPro" id="IPR018689">
    <property type="entry name" value="Imm33_dom"/>
</dbReference>
<gene>
    <name evidence="2" type="ORF">H9736_06355</name>
</gene>
<evidence type="ECO:0000313" key="3">
    <source>
        <dbReference type="Proteomes" id="UP000886800"/>
    </source>
</evidence>